<evidence type="ECO:0000313" key="1">
    <source>
        <dbReference type="EMBL" id="GFY06479.1"/>
    </source>
</evidence>
<organism evidence="1 2">
    <name type="scientific">Trichonephila clavipes</name>
    <name type="common">Golden silk orbweaver</name>
    <name type="synonym">Nephila clavipes</name>
    <dbReference type="NCBI Taxonomy" id="2585209"/>
    <lineage>
        <taxon>Eukaryota</taxon>
        <taxon>Metazoa</taxon>
        <taxon>Ecdysozoa</taxon>
        <taxon>Arthropoda</taxon>
        <taxon>Chelicerata</taxon>
        <taxon>Arachnida</taxon>
        <taxon>Araneae</taxon>
        <taxon>Araneomorphae</taxon>
        <taxon>Entelegynae</taxon>
        <taxon>Araneoidea</taxon>
        <taxon>Nephilidae</taxon>
        <taxon>Trichonephila</taxon>
    </lineage>
</organism>
<name>A0A8X6S471_TRICX</name>
<reference evidence="1" key="1">
    <citation type="submission" date="2020-08" db="EMBL/GenBank/DDBJ databases">
        <title>Multicomponent nature underlies the extraordinary mechanical properties of spider dragline silk.</title>
        <authorList>
            <person name="Kono N."/>
            <person name="Nakamura H."/>
            <person name="Mori M."/>
            <person name="Yoshida Y."/>
            <person name="Ohtoshi R."/>
            <person name="Malay A.D."/>
            <person name="Moran D.A.P."/>
            <person name="Tomita M."/>
            <person name="Numata K."/>
            <person name="Arakawa K."/>
        </authorList>
    </citation>
    <scope>NUCLEOTIDE SEQUENCE</scope>
</reference>
<dbReference type="AlphaFoldDB" id="A0A8X6S471"/>
<proteinExistence type="predicted"/>
<evidence type="ECO:0000313" key="2">
    <source>
        <dbReference type="Proteomes" id="UP000887159"/>
    </source>
</evidence>
<dbReference type="EMBL" id="BMAU01021260">
    <property type="protein sequence ID" value="GFY06479.1"/>
    <property type="molecule type" value="Genomic_DNA"/>
</dbReference>
<sequence>MLTLTQKNFCVLEYARVFQLFRCRVHLEIVKEKKHQPTGVFCDFIINLRKPVACVKGKAVACQASRKNQWRWLCRVSLAVPGSLREWPPMIWNGVENGMENCMSRKK</sequence>
<keyword evidence="2" id="KW-1185">Reference proteome</keyword>
<gene>
    <name evidence="1" type="ORF">TNCV_412291</name>
</gene>
<accession>A0A8X6S471</accession>
<protein>
    <submittedName>
        <fullName evidence="1">Uncharacterized protein</fullName>
    </submittedName>
</protein>
<dbReference type="Proteomes" id="UP000887159">
    <property type="component" value="Unassembled WGS sequence"/>
</dbReference>
<comment type="caution">
    <text evidence="1">The sequence shown here is derived from an EMBL/GenBank/DDBJ whole genome shotgun (WGS) entry which is preliminary data.</text>
</comment>